<evidence type="ECO:0000256" key="6">
    <source>
        <dbReference type="ARBA" id="ARBA00020653"/>
    </source>
</evidence>
<dbReference type="NCBIfam" id="TIGR00564">
    <property type="entry name" value="trpE_most"/>
    <property type="match status" value="1"/>
</dbReference>
<evidence type="ECO:0000256" key="10">
    <source>
        <dbReference type="ARBA" id="ARBA00022842"/>
    </source>
</evidence>
<feature type="domain" description="Chorismate-utilising enzyme C-terminal" evidence="16">
    <location>
        <begin position="215"/>
        <end position="467"/>
    </location>
</feature>
<name>A0A160F431_9BACL</name>
<organism evidence="18 19">
    <name type="scientific">Anoxybacteroides amylolyticum</name>
    <dbReference type="NCBI Taxonomy" id="294699"/>
    <lineage>
        <taxon>Bacteria</taxon>
        <taxon>Bacillati</taxon>
        <taxon>Bacillota</taxon>
        <taxon>Bacilli</taxon>
        <taxon>Bacillales</taxon>
        <taxon>Anoxybacillaceae</taxon>
        <taxon>Anoxybacteroides</taxon>
    </lineage>
</organism>
<dbReference type="Gene3D" id="3.60.120.10">
    <property type="entry name" value="Anthranilate synthase"/>
    <property type="match status" value="1"/>
</dbReference>
<keyword evidence="19" id="KW-1185">Reference proteome</keyword>
<evidence type="ECO:0000256" key="15">
    <source>
        <dbReference type="RuleBase" id="RU364045"/>
    </source>
</evidence>
<protein>
    <recommendedName>
        <fullName evidence="6 15">Anthranilate synthase component 1</fullName>
        <ecNumber evidence="5 15">4.1.3.27</ecNumber>
    </recommendedName>
</protein>
<comment type="pathway">
    <text evidence="2 15">Amino-acid biosynthesis; L-tryptophan biosynthesis; L-tryptophan from chorismate: step 1/5.</text>
</comment>
<comment type="function">
    <text evidence="13 15">Part of a heterotetrameric complex that catalyzes the two-step biosynthesis of anthranilate, an intermediate in the biosynthesis of L-tryptophan. In the first step, the glutamine-binding beta subunit (TrpG) of anthranilate synthase (AS) provides the glutamine amidotransferase activity which generates ammonia as a substrate that, along with chorismate, is used in the second step, catalyzed by the large alpha subunit of AS (TrpE) to produce anthranilate. In the absence of TrpG, TrpE can synthesize anthranilate directly from chorismate and high concentrations of ammonia.</text>
</comment>
<evidence type="ECO:0000256" key="14">
    <source>
        <dbReference type="ARBA" id="ARBA00047683"/>
    </source>
</evidence>
<evidence type="ECO:0000256" key="5">
    <source>
        <dbReference type="ARBA" id="ARBA00012266"/>
    </source>
</evidence>
<evidence type="ECO:0000256" key="4">
    <source>
        <dbReference type="ARBA" id="ARBA00011575"/>
    </source>
</evidence>
<dbReference type="Pfam" id="PF00425">
    <property type="entry name" value="Chorismate_bind"/>
    <property type="match status" value="1"/>
</dbReference>
<keyword evidence="12 15" id="KW-0456">Lyase</keyword>
<keyword evidence="11 15" id="KW-0057">Aromatic amino acid biosynthesis</keyword>
<dbReference type="Pfam" id="PF04715">
    <property type="entry name" value="Anth_synt_I_N"/>
    <property type="match status" value="1"/>
</dbReference>
<dbReference type="GO" id="GO:0004049">
    <property type="term" value="F:anthranilate synthase activity"/>
    <property type="evidence" value="ECO:0007669"/>
    <property type="project" value="UniProtKB-EC"/>
</dbReference>
<keyword evidence="7 15" id="KW-0028">Amino-acid biosynthesis</keyword>
<keyword evidence="8 15" id="KW-0479">Metal-binding</keyword>
<proteinExistence type="inferred from homology"/>
<dbReference type="UniPathway" id="UPA00035">
    <property type="reaction ID" value="UER00040"/>
</dbReference>
<evidence type="ECO:0000256" key="13">
    <source>
        <dbReference type="ARBA" id="ARBA00025634"/>
    </source>
</evidence>
<comment type="cofactor">
    <cofactor evidence="1 15">
        <name>Mg(2+)</name>
        <dbReference type="ChEBI" id="CHEBI:18420"/>
    </cofactor>
</comment>
<feature type="domain" description="Anthranilate synthase component I N-terminal" evidence="17">
    <location>
        <begin position="15"/>
        <end position="151"/>
    </location>
</feature>
<dbReference type="InterPro" id="IPR005256">
    <property type="entry name" value="Anth_synth_I_PabB"/>
</dbReference>
<keyword evidence="9 15" id="KW-0822">Tryptophan biosynthesis</keyword>
<evidence type="ECO:0000256" key="9">
    <source>
        <dbReference type="ARBA" id="ARBA00022822"/>
    </source>
</evidence>
<evidence type="ECO:0000259" key="16">
    <source>
        <dbReference type="Pfam" id="PF00425"/>
    </source>
</evidence>
<dbReference type="SUPFAM" id="SSF56322">
    <property type="entry name" value="ADC synthase"/>
    <property type="match status" value="1"/>
</dbReference>
<keyword evidence="10 15" id="KW-0460">Magnesium</keyword>
<dbReference type="EC" id="4.1.3.27" evidence="5 15"/>
<dbReference type="InterPro" id="IPR019999">
    <property type="entry name" value="Anth_synth_I-like"/>
</dbReference>
<dbReference type="EMBL" id="CP015438">
    <property type="protein sequence ID" value="ANB60495.1"/>
    <property type="molecule type" value="Genomic_DNA"/>
</dbReference>
<dbReference type="GO" id="GO:0046872">
    <property type="term" value="F:metal ion binding"/>
    <property type="evidence" value="ECO:0007669"/>
    <property type="project" value="UniProtKB-KW"/>
</dbReference>
<comment type="subunit">
    <text evidence="4 15">Heterotetramer consisting of two non-identical subunits: a beta subunit (TrpG) and a large alpha subunit (TrpE).</text>
</comment>
<dbReference type="PATRIC" id="fig|294699.3.peg.2472"/>
<evidence type="ECO:0000256" key="2">
    <source>
        <dbReference type="ARBA" id="ARBA00004873"/>
    </source>
</evidence>
<evidence type="ECO:0000256" key="1">
    <source>
        <dbReference type="ARBA" id="ARBA00001946"/>
    </source>
</evidence>
<dbReference type="PANTHER" id="PTHR11236:SF48">
    <property type="entry name" value="ISOCHORISMATE SYNTHASE MENF"/>
    <property type="match status" value="1"/>
</dbReference>
<dbReference type="PRINTS" id="PR00095">
    <property type="entry name" value="ANTSNTHASEI"/>
</dbReference>
<dbReference type="KEGG" id="aamy:GFC30_2403"/>
<comment type="catalytic activity">
    <reaction evidence="14 15">
        <text>chorismate + L-glutamine = anthranilate + pyruvate + L-glutamate + H(+)</text>
        <dbReference type="Rhea" id="RHEA:21732"/>
        <dbReference type="ChEBI" id="CHEBI:15361"/>
        <dbReference type="ChEBI" id="CHEBI:15378"/>
        <dbReference type="ChEBI" id="CHEBI:16567"/>
        <dbReference type="ChEBI" id="CHEBI:29748"/>
        <dbReference type="ChEBI" id="CHEBI:29985"/>
        <dbReference type="ChEBI" id="CHEBI:58359"/>
        <dbReference type="EC" id="4.1.3.27"/>
    </reaction>
</comment>
<dbReference type="InterPro" id="IPR015890">
    <property type="entry name" value="Chorismate_C"/>
</dbReference>
<comment type="similarity">
    <text evidence="3 15">Belongs to the anthranilate synthase component I family.</text>
</comment>
<dbReference type="Proteomes" id="UP000076865">
    <property type="component" value="Chromosome"/>
</dbReference>
<evidence type="ECO:0000313" key="19">
    <source>
        <dbReference type="Proteomes" id="UP000076865"/>
    </source>
</evidence>
<dbReference type="OrthoDB" id="9803598at2"/>
<evidence type="ECO:0000256" key="12">
    <source>
        <dbReference type="ARBA" id="ARBA00023239"/>
    </source>
</evidence>
<evidence type="ECO:0000256" key="3">
    <source>
        <dbReference type="ARBA" id="ARBA00009562"/>
    </source>
</evidence>
<evidence type="ECO:0000256" key="11">
    <source>
        <dbReference type="ARBA" id="ARBA00023141"/>
    </source>
</evidence>
<dbReference type="GO" id="GO:0000162">
    <property type="term" value="P:L-tryptophan biosynthetic process"/>
    <property type="evidence" value="ECO:0007669"/>
    <property type="project" value="UniProtKB-UniPathway"/>
</dbReference>
<reference evidence="18 19" key="1">
    <citation type="journal article" date="2006" name="Syst. Appl. Microbiol.">
        <title>Anoxybacillus amylolyticus sp. nov., a thermophilic amylase producing bacterium isolated from Mount Rittmann (Antarctica).</title>
        <authorList>
            <person name="Poli A."/>
            <person name="Esposito E."/>
            <person name="Lama L."/>
            <person name="Orlando P."/>
            <person name="Nicolaus G."/>
            <person name="de Appolonia F."/>
            <person name="Gambacorta A."/>
            <person name="Nicolaus B."/>
        </authorList>
    </citation>
    <scope>NUCLEOTIDE SEQUENCE [LARGE SCALE GENOMIC DNA]</scope>
    <source>
        <strain evidence="18 19">DSM 15939</strain>
    </source>
</reference>
<gene>
    <name evidence="15 18" type="primary">trpE</name>
    <name evidence="18" type="ORF">GFC30_2403</name>
</gene>
<evidence type="ECO:0000256" key="7">
    <source>
        <dbReference type="ARBA" id="ARBA00022605"/>
    </source>
</evidence>
<evidence type="ECO:0000256" key="8">
    <source>
        <dbReference type="ARBA" id="ARBA00022723"/>
    </source>
</evidence>
<dbReference type="AlphaFoldDB" id="A0A160F431"/>
<evidence type="ECO:0000313" key="18">
    <source>
        <dbReference type="EMBL" id="ANB60495.1"/>
    </source>
</evidence>
<dbReference type="InterPro" id="IPR005801">
    <property type="entry name" value="ADC_synthase"/>
</dbReference>
<sequence length="489" mass="55009">MSFRTIPIVRRFFADALEPLQLFENLKGEASFLLESKDDESPWSRYSFIGLSPFLTLESETGQSFVVRDGQKTTIVSSLKEAIVYVEQTLRVKPVDIDVPFVGGAVGFLSYDFISTVEKVPFHLNRDVPMKMAHFVVCQTLLAFDHMKREVIFVHYVRYEENDNEQTMREKYKKALQTIDAFIKKATSKSEPLLPLIEQSAAVSFANVVSTYERELFLQHVETIKQYIAAGDIFQAVLSQRFSVPVRITGFQLYRMLRKINPSPYMFYLQTDDAEIVGSSPEKLVQVHDRKVEIHPIAGTRRRGRTKEEDEILANELFHDPKERAEHYMLVDLARNDIGKVAKYGTVKTPVLMEIAKFSHVMHLISKVTGELKDDVHPIDALLSAFPAGTVSGAPKVRAMQILQELEPTARGVYAGTVAYIGFDGNIDSCIAIRTAVVKDKVAYVQAGAGIVADSVPELEWKETRNKASALMKAIELAEAVFQGGDLYV</sequence>
<accession>A0A160F431</accession>
<dbReference type="PANTHER" id="PTHR11236">
    <property type="entry name" value="AMINOBENZOATE/ANTHRANILATE SYNTHASE"/>
    <property type="match status" value="1"/>
</dbReference>
<dbReference type="InterPro" id="IPR006805">
    <property type="entry name" value="Anth_synth_I_N"/>
</dbReference>
<evidence type="ECO:0000259" key="17">
    <source>
        <dbReference type="Pfam" id="PF04715"/>
    </source>
</evidence>
<dbReference type="RefSeq" id="WP_066325825.1">
    <property type="nucleotide sequence ID" value="NZ_CP015438.1"/>
</dbReference>